<evidence type="ECO:0000259" key="1">
    <source>
        <dbReference type="Pfam" id="PF00082"/>
    </source>
</evidence>
<feature type="domain" description="Peptidase S8/S53" evidence="1">
    <location>
        <begin position="18"/>
        <end position="194"/>
    </location>
</feature>
<dbReference type="RefSeq" id="WP_159435347.1">
    <property type="nucleotide sequence ID" value="NZ_FQXV01000003.1"/>
</dbReference>
<dbReference type="Proteomes" id="UP000183995">
    <property type="component" value="Unassembled WGS sequence"/>
</dbReference>
<dbReference type="STRING" id="1123282.SAMN02745823_01053"/>
<dbReference type="InterPro" id="IPR036852">
    <property type="entry name" value="Peptidase_S8/S53_dom_sf"/>
</dbReference>
<evidence type="ECO:0000313" key="3">
    <source>
        <dbReference type="Proteomes" id="UP000183995"/>
    </source>
</evidence>
<dbReference type="InterPro" id="IPR000209">
    <property type="entry name" value="Peptidase_S8/S53_dom"/>
</dbReference>
<gene>
    <name evidence="2" type="ORF">SAMN02745823_01053</name>
</gene>
<organism evidence="2 3">
    <name type="scientific">Sporobacter termitidis DSM 10068</name>
    <dbReference type="NCBI Taxonomy" id="1123282"/>
    <lineage>
        <taxon>Bacteria</taxon>
        <taxon>Bacillati</taxon>
        <taxon>Bacillota</taxon>
        <taxon>Clostridia</taxon>
        <taxon>Eubacteriales</taxon>
        <taxon>Oscillospiraceae</taxon>
        <taxon>Sporobacter</taxon>
    </lineage>
</organism>
<sequence>MIDDGVDERCFDIGKLENNIVFKKDVGERSAALRYSHGTICAAIIRKYAPNAHLSSIKVLSGEIPTGEKTDLVKALTWCLDNDVQIVHMSIGTSCFKDFDDIREIISRLYHKGTILVAAHKNRYCFSVPACLPGVIRVRHCEELKDAEYSLKKNSYYDHEIVASGNQLLHDDNSIVCPSGSCNSYAAPVITATINNIMDDPSEIRSFKAVLDALERNMPHPRQPQSEAMKPVPGSCIPYFIREATVCGATEHAELFFFRAAPIGEQTNALVYIPGQTEAGDRFLNVVEQSGKSIENIIYAGILKDTDKEYCHKNTSAVVWDESLCRKSFSPAKDKRLTIPAVGIRGDGRDVILLLRLLRKEFARNDYFAKTLSMTRRSYLYGIDYIPQNEDLIDFLITVEKLYGCDLILIGISRDQTYEDSFFDYTIDLDNAEDENSRLFASGKADAAGFIFNNIKTSFEAFDP</sequence>
<dbReference type="GO" id="GO:0006508">
    <property type="term" value="P:proteolysis"/>
    <property type="evidence" value="ECO:0007669"/>
    <property type="project" value="InterPro"/>
</dbReference>
<dbReference type="GO" id="GO:0004252">
    <property type="term" value="F:serine-type endopeptidase activity"/>
    <property type="evidence" value="ECO:0007669"/>
    <property type="project" value="InterPro"/>
</dbReference>
<dbReference type="Gene3D" id="3.40.50.200">
    <property type="entry name" value="Peptidase S8/S53 domain"/>
    <property type="match status" value="1"/>
</dbReference>
<keyword evidence="3" id="KW-1185">Reference proteome</keyword>
<dbReference type="EMBL" id="FQXV01000003">
    <property type="protein sequence ID" value="SHH82285.1"/>
    <property type="molecule type" value="Genomic_DNA"/>
</dbReference>
<dbReference type="OrthoDB" id="2615814at2"/>
<name>A0A1M5W485_9FIRM</name>
<dbReference type="AlphaFoldDB" id="A0A1M5W485"/>
<dbReference type="Pfam" id="PF00082">
    <property type="entry name" value="Peptidase_S8"/>
    <property type="match status" value="1"/>
</dbReference>
<protein>
    <submittedName>
        <fullName evidence="2">Subtilase family protein</fullName>
    </submittedName>
</protein>
<accession>A0A1M5W485</accession>
<proteinExistence type="predicted"/>
<evidence type="ECO:0000313" key="2">
    <source>
        <dbReference type="EMBL" id="SHH82285.1"/>
    </source>
</evidence>
<reference evidence="2 3" key="1">
    <citation type="submission" date="2016-11" db="EMBL/GenBank/DDBJ databases">
        <authorList>
            <person name="Jaros S."/>
            <person name="Januszkiewicz K."/>
            <person name="Wedrychowicz H."/>
        </authorList>
    </citation>
    <scope>NUCLEOTIDE SEQUENCE [LARGE SCALE GENOMIC DNA]</scope>
    <source>
        <strain evidence="2 3">DSM 10068</strain>
    </source>
</reference>
<dbReference type="SUPFAM" id="SSF52743">
    <property type="entry name" value="Subtilisin-like"/>
    <property type="match status" value="1"/>
</dbReference>